<protein>
    <recommendedName>
        <fullName evidence="3">Lipoprotein</fullName>
    </recommendedName>
</protein>
<dbReference type="PROSITE" id="PS51257">
    <property type="entry name" value="PROKAR_LIPOPROTEIN"/>
    <property type="match status" value="1"/>
</dbReference>
<name>A0A8H2JXF0_ACIRA</name>
<sequence length="195" mass="21801">MKKLLQGALLPFIIFTSGLLLLGCDQMQQDESEAVYSEHSQAPATKPAPSSELANGNIFYMARDVADMQYKTQGYVVKLQQAQTDLQQAIEKKDPHQLQTTATILQEQLRGFSQTLSSLNLKSQEIDSIRNNILEANQQALASPLLNGEIDFNQVDFNKVQVQMNTIQTEMLKLADMLMQSSDKDTQATSEQEET</sequence>
<evidence type="ECO:0000313" key="1">
    <source>
        <dbReference type="EMBL" id="TNX86322.1"/>
    </source>
</evidence>
<accession>A0A8H2JXF0</accession>
<proteinExistence type="predicted"/>
<evidence type="ECO:0008006" key="3">
    <source>
        <dbReference type="Google" id="ProtNLM"/>
    </source>
</evidence>
<dbReference type="RefSeq" id="WP_005023668.1">
    <property type="nucleotide sequence ID" value="NZ_CP027365.1"/>
</dbReference>
<dbReference type="AlphaFoldDB" id="A0A8H2JXF0"/>
<dbReference type="Proteomes" id="UP000314285">
    <property type="component" value="Unassembled WGS sequence"/>
</dbReference>
<organism evidence="1 2">
    <name type="scientific">Acinetobacter radioresistens</name>
    <dbReference type="NCBI Taxonomy" id="40216"/>
    <lineage>
        <taxon>Bacteria</taxon>
        <taxon>Pseudomonadati</taxon>
        <taxon>Pseudomonadota</taxon>
        <taxon>Gammaproteobacteria</taxon>
        <taxon>Moraxellales</taxon>
        <taxon>Moraxellaceae</taxon>
        <taxon>Acinetobacter</taxon>
    </lineage>
</organism>
<gene>
    <name evidence="1" type="ORF">FHY67_13020</name>
</gene>
<comment type="caution">
    <text evidence="1">The sequence shown here is derived from an EMBL/GenBank/DDBJ whole genome shotgun (WGS) entry which is preliminary data.</text>
</comment>
<evidence type="ECO:0000313" key="2">
    <source>
        <dbReference type="Proteomes" id="UP000314285"/>
    </source>
</evidence>
<dbReference type="EMBL" id="VFBM01000013">
    <property type="protein sequence ID" value="TNX86322.1"/>
    <property type="molecule type" value="Genomic_DNA"/>
</dbReference>
<reference evidence="1 2" key="1">
    <citation type="submission" date="2019-06" db="EMBL/GenBank/DDBJ databases">
        <title>Genome of Acinetobacter radioresistens APH1, a phenol degrading strain.</title>
        <authorList>
            <person name="Liu Y."/>
        </authorList>
    </citation>
    <scope>NUCLEOTIDE SEQUENCE [LARGE SCALE GENOMIC DNA]</scope>
    <source>
        <strain evidence="1 2">APH1</strain>
    </source>
</reference>